<feature type="compositionally biased region" description="Low complexity" evidence="5">
    <location>
        <begin position="572"/>
        <end position="587"/>
    </location>
</feature>
<feature type="compositionally biased region" description="Low complexity" evidence="5">
    <location>
        <begin position="647"/>
        <end position="660"/>
    </location>
</feature>
<evidence type="ECO:0000256" key="2">
    <source>
        <dbReference type="ARBA" id="ARBA00022448"/>
    </source>
</evidence>
<dbReference type="SUPFAM" id="SSF117289">
    <property type="entry name" value="Nucleoporin domain"/>
    <property type="match status" value="1"/>
</dbReference>
<feature type="compositionally biased region" description="Polar residues" evidence="5">
    <location>
        <begin position="489"/>
        <end position="499"/>
    </location>
</feature>
<feature type="compositionally biased region" description="Polar residues" evidence="5">
    <location>
        <begin position="1156"/>
        <end position="1166"/>
    </location>
</feature>
<feature type="compositionally biased region" description="Acidic residues" evidence="5">
    <location>
        <begin position="948"/>
        <end position="962"/>
    </location>
</feature>
<feature type="compositionally biased region" description="Basic and acidic residues" evidence="5">
    <location>
        <begin position="934"/>
        <end position="947"/>
    </location>
</feature>
<dbReference type="Gene3D" id="2.130.10.10">
    <property type="entry name" value="YVTN repeat-like/Quinoprotein amine dehydrogenase"/>
    <property type="match status" value="1"/>
</dbReference>
<reference evidence="7 8" key="1">
    <citation type="submission" date="2018-10" db="EMBL/GenBank/DDBJ databases">
        <title>Fifty Aureobasidium pullulans genomes reveal a recombining polyextremotolerant generalist.</title>
        <authorList>
            <person name="Gostincar C."/>
            <person name="Turk M."/>
            <person name="Zajc J."/>
            <person name="Gunde-Cimerman N."/>
        </authorList>
    </citation>
    <scope>NUCLEOTIDE SEQUENCE [LARGE SCALE GENOMIC DNA]</scope>
    <source>
        <strain evidence="7 8">EXF-10507</strain>
    </source>
</reference>
<dbReference type="PANTHER" id="PTHR23193:SF23">
    <property type="entry name" value="NUCLEAR PORE COMPLEX PROTEIN NUP153"/>
    <property type="match status" value="1"/>
</dbReference>
<dbReference type="InterPro" id="IPR039462">
    <property type="entry name" value="Nup159/Nup146_N"/>
</dbReference>
<evidence type="ECO:0000313" key="8">
    <source>
        <dbReference type="Proteomes" id="UP000304928"/>
    </source>
</evidence>
<feature type="compositionally biased region" description="Polar residues" evidence="5">
    <location>
        <begin position="614"/>
        <end position="629"/>
    </location>
</feature>
<feature type="coiled-coil region" evidence="4">
    <location>
        <begin position="1346"/>
        <end position="1373"/>
    </location>
</feature>
<dbReference type="Pfam" id="PF16755">
    <property type="entry name" value="Beta-prop_NUP159_NUP214"/>
    <property type="match status" value="1"/>
</dbReference>
<organism evidence="7 8">
    <name type="scientific">Aureobasidium pullulans</name>
    <name type="common">Black yeast</name>
    <name type="synonym">Pullularia pullulans</name>
    <dbReference type="NCBI Taxonomy" id="5580"/>
    <lineage>
        <taxon>Eukaryota</taxon>
        <taxon>Fungi</taxon>
        <taxon>Dikarya</taxon>
        <taxon>Ascomycota</taxon>
        <taxon>Pezizomycotina</taxon>
        <taxon>Dothideomycetes</taxon>
        <taxon>Dothideomycetidae</taxon>
        <taxon>Dothideales</taxon>
        <taxon>Saccotheciaceae</taxon>
        <taxon>Aureobasidium</taxon>
    </lineage>
</organism>
<name>A0A4S9B1D6_AURPU</name>
<feature type="compositionally biased region" description="Polar residues" evidence="5">
    <location>
        <begin position="817"/>
        <end position="854"/>
    </location>
</feature>
<evidence type="ECO:0000256" key="1">
    <source>
        <dbReference type="ARBA" id="ARBA00004123"/>
    </source>
</evidence>
<dbReference type="InterPro" id="IPR026054">
    <property type="entry name" value="Nucleoporin"/>
</dbReference>
<comment type="caution">
    <text evidence="7">The sequence shown here is derived from an EMBL/GenBank/DDBJ whole genome shotgun (WGS) entry which is preliminary data.</text>
</comment>
<comment type="subcellular location">
    <subcellularLocation>
        <location evidence="1">Nucleus</location>
    </subcellularLocation>
</comment>
<gene>
    <name evidence="7" type="ORF">D6D15_07373</name>
</gene>
<evidence type="ECO:0000256" key="4">
    <source>
        <dbReference type="SAM" id="Coils"/>
    </source>
</evidence>
<evidence type="ECO:0000256" key="3">
    <source>
        <dbReference type="ARBA" id="ARBA00023242"/>
    </source>
</evidence>
<accession>A0A4S9B1D6</accession>
<keyword evidence="2" id="KW-0813">Transport</keyword>
<keyword evidence="4" id="KW-0175">Coiled coil</keyword>
<feature type="domain" description="Nucleoporin Nup159/Nup146 N-terminal" evidence="6">
    <location>
        <begin position="49"/>
        <end position="427"/>
    </location>
</feature>
<dbReference type="InterPro" id="IPR015943">
    <property type="entry name" value="WD40/YVTN_repeat-like_dom_sf"/>
</dbReference>
<dbReference type="GO" id="GO:0006405">
    <property type="term" value="P:RNA export from nucleus"/>
    <property type="evidence" value="ECO:0007669"/>
    <property type="project" value="TreeGrafter"/>
</dbReference>
<evidence type="ECO:0000256" key="5">
    <source>
        <dbReference type="SAM" id="MobiDB-lite"/>
    </source>
</evidence>
<dbReference type="GO" id="GO:0017056">
    <property type="term" value="F:structural constituent of nuclear pore"/>
    <property type="evidence" value="ECO:0007669"/>
    <property type="project" value="TreeGrafter"/>
</dbReference>
<keyword evidence="3" id="KW-0539">Nucleus</keyword>
<dbReference type="EMBL" id="QZAR01000150">
    <property type="protein sequence ID" value="THW86452.1"/>
    <property type="molecule type" value="Genomic_DNA"/>
</dbReference>
<feature type="region of interest" description="Disordered" evidence="5">
    <location>
        <begin position="1449"/>
        <end position="1473"/>
    </location>
</feature>
<dbReference type="GO" id="GO:0006606">
    <property type="term" value="P:protein import into nucleus"/>
    <property type="evidence" value="ECO:0007669"/>
    <property type="project" value="TreeGrafter"/>
</dbReference>
<feature type="compositionally biased region" description="Polar residues" evidence="5">
    <location>
        <begin position="700"/>
        <end position="731"/>
    </location>
</feature>
<evidence type="ECO:0000259" key="6">
    <source>
        <dbReference type="Pfam" id="PF16755"/>
    </source>
</evidence>
<evidence type="ECO:0000313" key="7">
    <source>
        <dbReference type="EMBL" id="THW86452.1"/>
    </source>
</evidence>
<dbReference type="PANTHER" id="PTHR23193">
    <property type="entry name" value="NUCLEAR PORE COMPLEX PROTEIN NUP"/>
    <property type="match status" value="1"/>
</dbReference>
<feature type="region of interest" description="Disordered" evidence="5">
    <location>
        <begin position="489"/>
        <end position="1179"/>
    </location>
</feature>
<feature type="compositionally biased region" description="Low complexity" evidence="5">
    <location>
        <begin position="733"/>
        <end position="744"/>
    </location>
</feature>
<dbReference type="GO" id="GO:0008139">
    <property type="term" value="F:nuclear localization sequence binding"/>
    <property type="evidence" value="ECO:0007669"/>
    <property type="project" value="TreeGrafter"/>
</dbReference>
<proteinExistence type="predicted"/>
<sequence length="1555" mass="163911">MSWGFQNVGPQVSAVAEAQEIYQDSVGFMDAGKETKVRLSQAWPADRQPPAWSSLLSVASGKGLLAAATSESVILVSTETVQKAYWEVDTSANKIKDITPQLSLPVPQVSHVAFSADESSLAIAAQEGGGLAVYDVQALLQGNKESAFQISTNGISVRALEPNPSPENAHLFAVVLTDGKLMIADFKQRQLVNTSNGAVFREGVRCVSWSVRGKQLVVGLEDGSAEQYDPQGNVKAQIPRPPQLEQPTPMSSIVWIANDDFLVIHTPNSEDEAASSTYHMLHREKSSGSFTSQLIVGDPCIPGFDTKRFPAHFLISRLRKFPPHLEDVLILSSSAGTEAGIITNSSAPLAKDAVYSVYTVTNMDADASRATLPMSVMDGMSETAPVGMALDLSSTDPVLEPIASDKEVRESPGPVPALMILNNEGVLSAWWFIYNDSIRQGTSYPGLTSIASAQNATPSTTQPATSIPTSSAPAATGFAAFGKSSFGQPAQPSFGQASTPAFGKPSTPAFGQASTPAFGKPSTPAFGQASTPAFGKPSTPAFGQASTPAFGQASKPAFGQASTPAFGKSAFGSPSLPGAGAASALGSKSPWGQPASQASIATPPKGQIFGAGLTSANGNTAFGSPSGLGNKTPAWASPSATSQPAFGKSSGLGETGSGSSKFTATAKDENKAPASASPFSALVGKKDEGKAAPSPFAAFGNNQNKSPSPFAGNSTSFPASNKPSPLSSSFGKPSAPAATPAQPAEEPKEEAMEDETDEKPTEGPAKQEPAKEEPAKKESSPAIEALKPQTSVFGQTSAKPQSSVLGQTPDKPKPSSLFGQTSDKPQTSGLFGKSTDSSKSPASVFGQPSKQTGFQFGKPSGKPASPLRDSSSDKPSKLPTMGGFKLGSTFQADGSAKDDSLAAKFTPQKDNASPFGSKFQSMFADVAKTTKASIKKEAGTESPKLEDLSSEENEESDSEPEEAPLPPDFTSSKPQQSTEEDVPPIAGSPPVDLGDEAAQLPASDDEEEEDGSWVQDSGEESGGEEEEGGSGEEEYDEDDEDEDDEESEDEDEGEAVDVEKASKTPFGSRLSFPSLSHSTGDAGKLLRPKSPIPSTTPAGLPKGPFFAPPSKTQESPRSPSPIRPSSHTPAGLPASKQHSKPITVPSMKGHSRSHSRPSSTQRSESPQVPDAGELSDEEDVRVRELLASEVEPSMDLEPFVAHQDYVGRVNKLGIAGQIEKVYRDINSMIDTLGLNARTLESFVKGHETQYKQAGRERSDLEQAEEWCLVEINDLGVVQKEIGDDLEAGKVDSVPQKLEELADLQKDATRLRTRTVEMRKQIGARADPQQRATHRASPLNNEAQMQQNELREGVAKVQKLLQDAEEALSVLRADLAAAPSQGSAAQRVPTVEAVTNTIMKMTAMIEQKSGDVDVLEAQIRRLPGGIANLNISDSNEDLLRSSVRSVRPLERSTSGNLFGTPPETRGKNAVSNGATPLGISGMLGRFGGSLRRDNGDAEFGRSSLMLDGTPRRKMADISLEEVRRYQDRAAQRKRVLAALKQTVEKKGTRVTGVERK</sequence>
<feature type="compositionally biased region" description="Acidic residues" evidence="5">
    <location>
        <begin position="1003"/>
        <end position="1056"/>
    </location>
</feature>
<dbReference type="GO" id="GO:0005643">
    <property type="term" value="C:nuclear pore"/>
    <property type="evidence" value="ECO:0007669"/>
    <property type="project" value="TreeGrafter"/>
</dbReference>
<feature type="compositionally biased region" description="Polar residues" evidence="5">
    <location>
        <begin position="788"/>
        <end position="806"/>
    </location>
</feature>
<protein>
    <recommendedName>
        <fullName evidence="6">Nucleoporin Nup159/Nup146 N-terminal domain-containing protein</fullName>
    </recommendedName>
</protein>
<feature type="compositionally biased region" description="Basic and acidic residues" evidence="5">
    <location>
        <begin position="768"/>
        <end position="779"/>
    </location>
</feature>
<dbReference type="Proteomes" id="UP000304928">
    <property type="component" value="Unassembled WGS sequence"/>
</dbReference>